<dbReference type="InterPro" id="IPR024826">
    <property type="entry name" value="DNA_pol_delta/II_ssu"/>
</dbReference>
<dbReference type="STRING" id="51240.A0A2I4GYE2"/>
<dbReference type="Gene3D" id="2.40.50.430">
    <property type="match status" value="1"/>
</dbReference>
<keyword evidence="4" id="KW-1185">Reference proteome</keyword>
<gene>
    <name evidence="5 6" type="primary">LOC109011965</name>
</gene>
<dbReference type="Proteomes" id="UP000235220">
    <property type="component" value="Chromosome 3"/>
</dbReference>
<dbReference type="Pfam" id="PF18018">
    <property type="entry name" value="DNA_pol_D_N"/>
    <property type="match status" value="1"/>
</dbReference>
<dbReference type="RefSeq" id="XP_018848927.1">
    <property type="nucleotide sequence ID" value="XM_018993382.2"/>
</dbReference>
<dbReference type="InterPro" id="IPR040663">
    <property type="entry name" value="DNA_pol_D_N"/>
</dbReference>
<dbReference type="PANTHER" id="PTHR10416:SF0">
    <property type="entry name" value="DNA POLYMERASE DELTA SUBUNIT 2"/>
    <property type="match status" value="1"/>
</dbReference>
<organism evidence="4 5">
    <name type="scientific">Juglans regia</name>
    <name type="common">English walnut</name>
    <dbReference type="NCBI Taxonomy" id="51240"/>
    <lineage>
        <taxon>Eukaryota</taxon>
        <taxon>Viridiplantae</taxon>
        <taxon>Streptophyta</taxon>
        <taxon>Embryophyta</taxon>
        <taxon>Tracheophyta</taxon>
        <taxon>Spermatophyta</taxon>
        <taxon>Magnoliopsida</taxon>
        <taxon>eudicotyledons</taxon>
        <taxon>Gunneridae</taxon>
        <taxon>Pentapetalae</taxon>
        <taxon>rosids</taxon>
        <taxon>fabids</taxon>
        <taxon>Fagales</taxon>
        <taxon>Juglandaceae</taxon>
        <taxon>Juglans</taxon>
    </lineage>
</organism>
<keyword evidence="2" id="KW-0235">DNA replication</keyword>
<protein>
    <submittedName>
        <fullName evidence="5 6">DNA polymerase delta small subunit</fullName>
    </submittedName>
</protein>
<proteinExistence type="inferred from homology"/>
<dbReference type="RefSeq" id="XP_018848926.1">
    <property type="nucleotide sequence ID" value="XM_018993381.2"/>
</dbReference>
<accession>A0A2I4GYE2</accession>
<evidence type="ECO:0000256" key="2">
    <source>
        <dbReference type="ARBA" id="ARBA00022705"/>
    </source>
</evidence>
<name>A0A2I4GYE2_JUGRE</name>
<reference evidence="5 6" key="1">
    <citation type="submission" date="2025-04" db="UniProtKB">
        <authorList>
            <consortium name="RefSeq"/>
        </authorList>
    </citation>
    <scope>IDENTIFICATION</scope>
    <source>
        <tissue evidence="5 6">Leaves</tissue>
    </source>
</reference>
<evidence type="ECO:0000256" key="1">
    <source>
        <dbReference type="ARBA" id="ARBA00006035"/>
    </source>
</evidence>
<evidence type="ECO:0000313" key="5">
    <source>
        <dbReference type="RefSeq" id="XP_018848926.1"/>
    </source>
</evidence>
<dbReference type="GO" id="GO:0006260">
    <property type="term" value="P:DNA replication"/>
    <property type="evidence" value="ECO:0007669"/>
    <property type="project" value="UniProtKB-KW"/>
</dbReference>
<dbReference type="OrthoDB" id="1711581at2759"/>
<dbReference type="KEGG" id="jre:109011965"/>
<comment type="similarity">
    <text evidence="1">Belongs to the DNA polymerase delta/II small subunit family.</text>
</comment>
<dbReference type="AlphaFoldDB" id="A0A2I4GYE2"/>
<evidence type="ECO:0000313" key="4">
    <source>
        <dbReference type="Proteomes" id="UP000235220"/>
    </source>
</evidence>
<evidence type="ECO:0000259" key="3">
    <source>
        <dbReference type="Pfam" id="PF18018"/>
    </source>
</evidence>
<dbReference type="GeneID" id="109011965"/>
<dbReference type="Gramene" id="Jr03_03750_p1">
    <property type="protein sequence ID" value="cds.Jr03_03750_p1"/>
    <property type="gene ID" value="Jr03_03750"/>
</dbReference>
<sequence length="161" mass="18436">MTEVLTRARFRYLCRLLLDLRYYSIPSFPIGNPIYQFAQFAIGLEEGKECILAGTLNKHMKLKPCVLDEYSEERSATRLLKPHNFMHPDDKLVLEENSGRVKLAGNVPLASVYVTSLFHDKHIIPSEENSFSESDRSKLVFLKLLGNFLLSMSCSCFFEPV</sequence>
<dbReference type="PANTHER" id="PTHR10416">
    <property type="entry name" value="DNA POLYMERASE DELTA SUBUNIT 2"/>
    <property type="match status" value="1"/>
</dbReference>
<feature type="domain" description="DNA polymerase delta subunit OB-fold" evidence="3">
    <location>
        <begin position="44"/>
        <end position="116"/>
    </location>
</feature>
<evidence type="ECO:0000313" key="6">
    <source>
        <dbReference type="RefSeq" id="XP_018848927.1"/>
    </source>
</evidence>